<dbReference type="InterPro" id="IPR002110">
    <property type="entry name" value="Ankyrin_rpt"/>
</dbReference>
<feature type="repeat" description="ANK" evidence="3">
    <location>
        <begin position="166"/>
        <end position="198"/>
    </location>
</feature>
<protein>
    <submittedName>
        <fullName evidence="5">Ankyrin repeat-containing domain protein</fullName>
    </submittedName>
</protein>
<dbReference type="Pfam" id="PF12796">
    <property type="entry name" value="Ank_2"/>
    <property type="match status" value="1"/>
</dbReference>
<dbReference type="PROSITE" id="PS50088">
    <property type="entry name" value="ANK_REPEAT"/>
    <property type="match status" value="3"/>
</dbReference>
<gene>
    <name evidence="5" type="ORF">B0T11DRAFT_9652</name>
</gene>
<feature type="repeat" description="ANK" evidence="3">
    <location>
        <begin position="104"/>
        <end position="131"/>
    </location>
</feature>
<evidence type="ECO:0000256" key="1">
    <source>
        <dbReference type="ARBA" id="ARBA00022737"/>
    </source>
</evidence>
<dbReference type="PANTHER" id="PTHR24198">
    <property type="entry name" value="ANKYRIN REPEAT AND PROTEIN KINASE DOMAIN-CONTAINING PROTEIN"/>
    <property type="match status" value="1"/>
</dbReference>
<accession>A0A8K0TRQ8</accession>
<proteinExistence type="predicted"/>
<sequence length="217" mass="23686">MLVHTPSKYLDMSTPTWHNATIDDLEAMDSFIAWNMDSPVTCGEPQSSTLPSPPSTNQTLSWPSSRRKYSQEALRAFRSQILALWTCEGYGPRPPLIQAPEPLLHSASRRGNCQIIKMLLEAGADINARDRAGRTPLLVAAESLQGDAVIVLLEAGGVDINAHDNEGQTALSIAVKNDCNHAVDLFLRHGADPMLDTSDLLRTTHSGFTNGQRVVEE</sequence>
<keyword evidence="1" id="KW-0677">Repeat</keyword>
<dbReference type="SUPFAM" id="SSF48403">
    <property type="entry name" value="Ankyrin repeat"/>
    <property type="match status" value="1"/>
</dbReference>
<evidence type="ECO:0000256" key="3">
    <source>
        <dbReference type="PROSITE-ProRule" id="PRU00023"/>
    </source>
</evidence>
<evidence type="ECO:0000256" key="2">
    <source>
        <dbReference type="ARBA" id="ARBA00023043"/>
    </source>
</evidence>
<dbReference type="AlphaFoldDB" id="A0A8K0TRQ8"/>
<organism evidence="5 6">
    <name type="scientific">Plectosphaerella cucumerina</name>
    <dbReference type="NCBI Taxonomy" id="40658"/>
    <lineage>
        <taxon>Eukaryota</taxon>
        <taxon>Fungi</taxon>
        <taxon>Dikarya</taxon>
        <taxon>Ascomycota</taxon>
        <taxon>Pezizomycotina</taxon>
        <taxon>Sordariomycetes</taxon>
        <taxon>Hypocreomycetidae</taxon>
        <taxon>Glomerellales</taxon>
        <taxon>Plectosphaerellaceae</taxon>
        <taxon>Plectosphaerella</taxon>
    </lineage>
</organism>
<dbReference type="PANTHER" id="PTHR24198:SF165">
    <property type="entry name" value="ANKYRIN REPEAT-CONTAINING PROTEIN-RELATED"/>
    <property type="match status" value="1"/>
</dbReference>
<dbReference type="EMBL" id="JAGPXD010000001">
    <property type="protein sequence ID" value="KAH7375435.1"/>
    <property type="molecule type" value="Genomic_DNA"/>
</dbReference>
<dbReference type="OrthoDB" id="4851774at2759"/>
<evidence type="ECO:0000313" key="6">
    <source>
        <dbReference type="Proteomes" id="UP000813385"/>
    </source>
</evidence>
<feature type="region of interest" description="Disordered" evidence="4">
    <location>
        <begin position="42"/>
        <end position="64"/>
    </location>
</feature>
<dbReference type="Gene3D" id="1.25.40.20">
    <property type="entry name" value="Ankyrin repeat-containing domain"/>
    <property type="match status" value="1"/>
</dbReference>
<comment type="caution">
    <text evidence="5">The sequence shown here is derived from an EMBL/GenBank/DDBJ whole genome shotgun (WGS) entry which is preliminary data.</text>
</comment>
<feature type="repeat" description="ANK" evidence="3">
    <location>
        <begin position="132"/>
        <end position="165"/>
    </location>
</feature>
<dbReference type="PROSITE" id="PS50297">
    <property type="entry name" value="ANK_REP_REGION"/>
    <property type="match status" value="2"/>
</dbReference>
<evidence type="ECO:0000313" key="5">
    <source>
        <dbReference type="EMBL" id="KAH7375435.1"/>
    </source>
</evidence>
<reference evidence="5" key="1">
    <citation type="journal article" date="2021" name="Nat. Commun.">
        <title>Genetic determinants of endophytism in the Arabidopsis root mycobiome.</title>
        <authorList>
            <person name="Mesny F."/>
            <person name="Miyauchi S."/>
            <person name="Thiergart T."/>
            <person name="Pickel B."/>
            <person name="Atanasova L."/>
            <person name="Karlsson M."/>
            <person name="Huettel B."/>
            <person name="Barry K.W."/>
            <person name="Haridas S."/>
            <person name="Chen C."/>
            <person name="Bauer D."/>
            <person name="Andreopoulos W."/>
            <person name="Pangilinan J."/>
            <person name="LaButti K."/>
            <person name="Riley R."/>
            <person name="Lipzen A."/>
            <person name="Clum A."/>
            <person name="Drula E."/>
            <person name="Henrissat B."/>
            <person name="Kohler A."/>
            <person name="Grigoriev I.V."/>
            <person name="Martin F.M."/>
            <person name="Hacquard S."/>
        </authorList>
    </citation>
    <scope>NUCLEOTIDE SEQUENCE</scope>
    <source>
        <strain evidence="5">MPI-CAGE-AT-0016</strain>
    </source>
</reference>
<name>A0A8K0TRQ8_9PEZI</name>
<evidence type="ECO:0000256" key="4">
    <source>
        <dbReference type="SAM" id="MobiDB-lite"/>
    </source>
</evidence>
<dbReference type="SMART" id="SM00248">
    <property type="entry name" value="ANK"/>
    <property type="match status" value="3"/>
</dbReference>
<dbReference type="Proteomes" id="UP000813385">
    <property type="component" value="Unassembled WGS sequence"/>
</dbReference>
<feature type="compositionally biased region" description="Low complexity" evidence="4">
    <location>
        <begin position="45"/>
        <end position="61"/>
    </location>
</feature>
<keyword evidence="2 3" id="KW-0040">ANK repeat</keyword>
<dbReference type="InterPro" id="IPR036770">
    <property type="entry name" value="Ankyrin_rpt-contain_sf"/>
</dbReference>
<keyword evidence="6" id="KW-1185">Reference proteome</keyword>